<proteinExistence type="predicted"/>
<dbReference type="Proteomes" id="UP000527355">
    <property type="component" value="Unassembled WGS sequence"/>
</dbReference>
<dbReference type="AlphaFoldDB" id="A0A7J7Y0G9"/>
<gene>
    <name evidence="1" type="ORF">mMyoMyo1_011536</name>
</gene>
<protein>
    <submittedName>
        <fullName evidence="1">Uncharacterized protein</fullName>
    </submittedName>
</protein>
<comment type="caution">
    <text evidence="1">The sequence shown here is derived from an EMBL/GenBank/DDBJ whole genome shotgun (WGS) entry which is preliminary data.</text>
</comment>
<accession>A0A7J7Y0G9</accession>
<evidence type="ECO:0000313" key="2">
    <source>
        <dbReference type="Proteomes" id="UP000527355"/>
    </source>
</evidence>
<evidence type="ECO:0000313" key="1">
    <source>
        <dbReference type="EMBL" id="KAF6355379.1"/>
    </source>
</evidence>
<name>A0A7J7Y0G9_MYOMY</name>
<reference evidence="1 2" key="1">
    <citation type="journal article" date="2020" name="Nature">
        <title>Six reference-quality genomes reveal evolution of bat adaptations.</title>
        <authorList>
            <person name="Jebb D."/>
            <person name="Huang Z."/>
            <person name="Pippel M."/>
            <person name="Hughes G.M."/>
            <person name="Lavrichenko K."/>
            <person name="Devanna P."/>
            <person name="Winkler S."/>
            <person name="Jermiin L.S."/>
            <person name="Skirmuntt E.C."/>
            <person name="Katzourakis A."/>
            <person name="Burkitt-Gray L."/>
            <person name="Ray D.A."/>
            <person name="Sullivan K.A.M."/>
            <person name="Roscito J.G."/>
            <person name="Kirilenko B.M."/>
            <person name="Davalos L.M."/>
            <person name="Corthals A.P."/>
            <person name="Power M.L."/>
            <person name="Jones G."/>
            <person name="Ransome R.D."/>
            <person name="Dechmann D.K.N."/>
            <person name="Locatelli A.G."/>
            <person name="Puechmaille S.J."/>
            <person name="Fedrigo O."/>
            <person name="Jarvis E.D."/>
            <person name="Hiller M."/>
            <person name="Vernes S.C."/>
            <person name="Myers E.W."/>
            <person name="Teeling E.C."/>
        </authorList>
    </citation>
    <scope>NUCLEOTIDE SEQUENCE [LARGE SCALE GENOMIC DNA]</scope>
    <source>
        <strain evidence="1">MMyoMyo1</strain>
        <tissue evidence="1">Flight muscle</tissue>
    </source>
</reference>
<organism evidence="1 2">
    <name type="scientific">Myotis myotis</name>
    <name type="common">Greater mouse-eared bat</name>
    <name type="synonym">Vespertilio myotis</name>
    <dbReference type="NCBI Taxonomy" id="51298"/>
    <lineage>
        <taxon>Eukaryota</taxon>
        <taxon>Metazoa</taxon>
        <taxon>Chordata</taxon>
        <taxon>Craniata</taxon>
        <taxon>Vertebrata</taxon>
        <taxon>Euteleostomi</taxon>
        <taxon>Mammalia</taxon>
        <taxon>Eutheria</taxon>
        <taxon>Laurasiatheria</taxon>
        <taxon>Chiroptera</taxon>
        <taxon>Yangochiroptera</taxon>
        <taxon>Vespertilionidae</taxon>
        <taxon>Myotis</taxon>
    </lineage>
</organism>
<keyword evidence="2" id="KW-1185">Reference proteome</keyword>
<dbReference type="EMBL" id="JABWUV010000005">
    <property type="protein sequence ID" value="KAF6355379.1"/>
    <property type="molecule type" value="Genomic_DNA"/>
</dbReference>
<sequence length="129" mass="15305">MYLKSLPFPMLDNMLHRRWFHNMFSICRDFRPIFQNFQVPRELLSTILIFNQSIFFNQVVIPVTEDQRKYQAMLRERELHFNSAQAQRKMCLSNSGSPNLEATLFLYTFSSPLSPKFVTRVPGLLRKNA</sequence>